<dbReference type="EMBL" id="KK117995">
    <property type="protein sequence ID" value="KFM71919.1"/>
    <property type="molecule type" value="Genomic_DNA"/>
</dbReference>
<dbReference type="OrthoDB" id="6380871at2759"/>
<gene>
    <name evidence="2" type="ORF">X975_24239</name>
</gene>
<feature type="compositionally biased region" description="Polar residues" evidence="1">
    <location>
        <begin position="50"/>
        <end position="65"/>
    </location>
</feature>
<name>A0A087U3I0_STEMI</name>
<feature type="compositionally biased region" description="Basic and acidic residues" evidence="1">
    <location>
        <begin position="66"/>
        <end position="84"/>
    </location>
</feature>
<feature type="compositionally biased region" description="Basic and acidic residues" evidence="1">
    <location>
        <begin position="104"/>
        <end position="117"/>
    </location>
</feature>
<feature type="region of interest" description="Disordered" evidence="1">
    <location>
        <begin position="43"/>
        <end position="130"/>
    </location>
</feature>
<reference evidence="2 3" key="1">
    <citation type="submission" date="2013-11" db="EMBL/GenBank/DDBJ databases">
        <title>Genome sequencing of Stegodyphus mimosarum.</title>
        <authorList>
            <person name="Bechsgaard J."/>
        </authorList>
    </citation>
    <scope>NUCLEOTIDE SEQUENCE [LARGE SCALE GENOMIC DNA]</scope>
</reference>
<feature type="region of interest" description="Disordered" evidence="1">
    <location>
        <begin position="1"/>
        <end position="27"/>
    </location>
</feature>
<dbReference type="AlphaFoldDB" id="A0A087U3I0"/>
<sequence>MGTRSIAGKMKAVDRSPRQPHTTSAINDVTLDHLMYLRQSLRKDRVDAQRSPNDSIPSSVTSSTFRDSDLSPRPITDEEWRDQCRPYPFRTVTSSSPHSAFTGKDGRSSRGSSRSEEIDQEGGGESSSDFLLSGVEYYDLESIQEFPPSNNYVTMLEEK</sequence>
<dbReference type="Proteomes" id="UP000054359">
    <property type="component" value="Unassembled WGS sequence"/>
</dbReference>
<evidence type="ECO:0000313" key="2">
    <source>
        <dbReference type="EMBL" id="KFM71919.1"/>
    </source>
</evidence>
<accession>A0A087U3I0</accession>
<organism evidence="2 3">
    <name type="scientific">Stegodyphus mimosarum</name>
    <name type="common">African social velvet spider</name>
    <dbReference type="NCBI Taxonomy" id="407821"/>
    <lineage>
        <taxon>Eukaryota</taxon>
        <taxon>Metazoa</taxon>
        <taxon>Ecdysozoa</taxon>
        <taxon>Arthropoda</taxon>
        <taxon>Chelicerata</taxon>
        <taxon>Arachnida</taxon>
        <taxon>Araneae</taxon>
        <taxon>Araneomorphae</taxon>
        <taxon>Entelegynae</taxon>
        <taxon>Eresoidea</taxon>
        <taxon>Eresidae</taxon>
        <taxon>Stegodyphus</taxon>
    </lineage>
</organism>
<keyword evidence="3" id="KW-1185">Reference proteome</keyword>
<feature type="non-terminal residue" evidence="2">
    <location>
        <position position="159"/>
    </location>
</feature>
<evidence type="ECO:0000256" key="1">
    <source>
        <dbReference type="SAM" id="MobiDB-lite"/>
    </source>
</evidence>
<evidence type="ECO:0000313" key="3">
    <source>
        <dbReference type="Proteomes" id="UP000054359"/>
    </source>
</evidence>
<proteinExistence type="predicted"/>
<protein>
    <submittedName>
        <fullName evidence="2">Uncharacterized protein</fullName>
    </submittedName>
</protein>